<dbReference type="EMBL" id="MCFG01000297">
    <property type="protein sequence ID" value="ORX76479.1"/>
    <property type="molecule type" value="Genomic_DNA"/>
</dbReference>
<keyword evidence="3" id="KW-1185">Reference proteome</keyword>
<name>A0A1Y1WSG7_9FUNG</name>
<dbReference type="InterPro" id="IPR036457">
    <property type="entry name" value="PPM-type-like_dom_sf"/>
</dbReference>
<dbReference type="SUPFAM" id="SSF81606">
    <property type="entry name" value="PP2C-like"/>
    <property type="match status" value="1"/>
</dbReference>
<organism evidence="2 3">
    <name type="scientific">Anaeromyces robustus</name>
    <dbReference type="NCBI Taxonomy" id="1754192"/>
    <lineage>
        <taxon>Eukaryota</taxon>
        <taxon>Fungi</taxon>
        <taxon>Fungi incertae sedis</taxon>
        <taxon>Chytridiomycota</taxon>
        <taxon>Chytridiomycota incertae sedis</taxon>
        <taxon>Neocallimastigomycetes</taxon>
        <taxon>Neocallimastigales</taxon>
        <taxon>Neocallimastigaceae</taxon>
        <taxon>Anaeromyces</taxon>
    </lineage>
</organism>
<dbReference type="AlphaFoldDB" id="A0A1Y1WSG7"/>
<evidence type="ECO:0000259" key="1">
    <source>
        <dbReference type="SMART" id="SM00332"/>
    </source>
</evidence>
<dbReference type="OrthoDB" id="2145232at2759"/>
<reference evidence="2 3" key="2">
    <citation type="submission" date="2016-08" db="EMBL/GenBank/DDBJ databases">
        <title>Pervasive Adenine N6-methylation of Active Genes in Fungi.</title>
        <authorList>
            <consortium name="DOE Joint Genome Institute"/>
            <person name="Mondo S.J."/>
            <person name="Dannebaum R.O."/>
            <person name="Kuo R.C."/>
            <person name="Labutti K."/>
            <person name="Haridas S."/>
            <person name="Kuo A."/>
            <person name="Salamov A."/>
            <person name="Ahrendt S.R."/>
            <person name="Lipzen A."/>
            <person name="Sullivan W."/>
            <person name="Andreopoulos W.B."/>
            <person name="Clum A."/>
            <person name="Lindquist E."/>
            <person name="Daum C."/>
            <person name="Ramamoorthy G.K."/>
            <person name="Gryganskyi A."/>
            <person name="Culley D."/>
            <person name="Magnuson J.K."/>
            <person name="James T.Y."/>
            <person name="O'Malley M.A."/>
            <person name="Stajich J.E."/>
            <person name="Spatafora J.W."/>
            <person name="Visel A."/>
            <person name="Grigoriev I.V."/>
        </authorList>
    </citation>
    <scope>NUCLEOTIDE SEQUENCE [LARGE SCALE GENOMIC DNA]</scope>
    <source>
        <strain evidence="2 3">S4</strain>
    </source>
</reference>
<reference evidence="2 3" key="1">
    <citation type="submission" date="2016-08" db="EMBL/GenBank/DDBJ databases">
        <title>A Parts List for Fungal Cellulosomes Revealed by Comparative Genomics.</title>
        <authorList>
            <consortium name="DOE Joint Genome Institute"/>
            <person name="Haitjema C.H."/>
            <person name="Gilmore S.P."/>
            <person name="Henske J.K."/>
            <person name="Solomon K.V."/>
            <person name="De Groot R."/>
            <person name="Kuo A."/>
            <person name="Mondo S.J."/>
            <person name="Salamov A.A."/>
            <person name="Labutti K."/>
            <person name="Zhao Z."/>
            <person name="Chiniquy J."/>
            <person name="Barry K."/>
            <person name="Brewer H.M."/>
            <person name="Purvine S.O."/>
            <person name="Wright A.T."/>
            <person name="Boxma B."/>
            <person name="Van Alen T."/>
            <person name="Hackstein J.H."/>
            <person name="Baker S.E."/>
            <person name="Grigoriev I.V."/>
            <person name="O'Malley M.A."/>
        </authorList>
    </citation>
    <scope>NUCLEOTIDE SEQUENCE [LARGE SCALE GENOMIC DNA]</scope>
    <source>
        <strain evidence="2 3">S4</strain>
    </source>
</reference>
<proteinExistence type="predicted"/>
<dbReference type="GO" id="GO:0004722">
    <property type="term" value="F:protein serine/threonine phosphatase activity"/>
    <property type="evidence" value="ECO:0007669"/>
    <property type="project" value="InterPro"/>
</dbReference>
<dbReference type="Proteomes" id="UP000193944">
    <property type="component" value="Unassembled WGS sequence"/>
</dbReference>
<dbReference type="PANTHER" id="PTHR13832">
    <property type="entry name" value="PROTEIN PHOSPHATASE 2C"/>
    <property type="match status" value="1"/>
</dbReference>
<accession>A0A1Y1WSG7</accession>
<evidence type="ECO:0000313" key="2">
    <source>
        <dbReference type="EMBL" id="ORX76479.1"/>
    </source>
</evidence>
<dbReference type="InterPro" id="IPR015655">
    <property type="entry name" value="PP2C"/>
</dbReference>
<sequence>MKTYLENFESYGICVGGNTNEPSKEDRILVIDDLFEYVRTNYNRYKTSLFGDTKPPYPEIVLKGMPADEASCFKLYGVFDGHCGSIASSFVKQRFPFELCATADFKAGNYKEALIKTFTNLHKELLSCSKYSPELFDCLFCAGTTASVALVTPTFTYFAFLGDSPIITWRNKAAGPEFPFSEHCIDNFKLHNKIIESNIFFSVYLEDENEPYQILAAGDKTRVDILERMKKDYEKPHALPYNKCQYPMDALIEKEDLRVKSKIYPDDIRVGFSKLNVLGSIGDSIYDPKIFNALIDEIEHYRKERVKIYDALMKALVSKKNVPEAITDPRKFKFEFEKPNMTVEELKTISPLTYTYDSIRAFIVKQERWQKLLKKHIRLPESFDTSSLLCSALMNFRPQHKLKASGLKRQPDVVAVLNCDLKLFVLASDGVIKFYNTFKNKYNDIIIKNHDNLKNMARILMEYMSFLGDDRSVVCCHY</sequence>
<protein>
    <recommendedName>
        <fullName evidence="1">PPM-type phosphatase domain-containing protein</fullName>
    </recommendedName>
</protein>
<evidence type="ECO:0000313" key="3">
    <source>
        <dbReference type="Proteomes" id="UP000193944"/>
    </source>
</evidence>
<gene>
    <name evidence="2" type="ORF">BCR32DRAFT_329351</name>
</gene>
<dbReference type="PANTHER" id="PTHR13832:SF827">
    <property type="entry name" value="PROTEIN PHOSPHATASE 1L"/>
    <property type="match status" value="1"/>
</dbReference>
<comment type="caution">
    <text evidence="2">The sequence shown here is derived from an EMBL/GenBank/DDBJ whole genome shotgun (WGS) entry which is preliminary data.</text>
</comment>
<dbReference type="Pfam" id="PF00481">
    <property type="entry name" value="PP2C"/>
    <property type="match status" value="1"/>
</dbReference>
<dbReference type="STRING" id="1754192.A0A1Y1WSG7"/>
<feature type="domain" description="PPM-type phosphatase" evidence="1">
    <location>
        <begin position="12"/>
        <end position="476"/>
    </location>
</feature>
<dbReference type="InterPro" id="IPR001932">
    <property type="entry name" value="PPM-type_phosphatase-like_dom"/>
</dbReference>
<dbReference type="Gene3D" id="3.60.40.10">
    <property type="entry name" value="PPM-type phosphatase domain"/>
    <property type="match status" value="1"/>
</dbReference>
<dbReference type="SMART" id="SM00332">
    <property type="entry name" value="PP2Cc"/>
    <property type="match status" value="1"/>
</dbReference>